<dbReference type="Proteomes" id="UP000789920">
    <property type="component" value="Unassembled WGS sequence"/>
</dbReference>
<reference evidence="1" key="1">
    <citation type="submission" date="2021-06" db="EMBL/GenBank/DDBJ databases">
        <authorList>
            <person name="Kallberg Y."/>
            <person name="Tangrot J."/>
            <person name="Rosling A."/>
        </authorList>
    </citation>
    <scope>NUCLEOTIDE SEQUENCE</scope>
    <source>
        <strain evidence="1">MA461A</strain>
    </source>
</reference>
<keyword evidence="2" id="KW-1185">Reference proteome</keyword>
<dbReference type="EMBL" id="CAJVQC010010730">
    <property type="protein sequence ID" value="CAG8620032.1"/>
    <property type="molecule type" value="Genomic_DNA"/>
</dbReference>
<evidence type="ECO:0000313" key="1">
    <source>
        <dbReference type="EMBL" id="CAG8620032.1"/>
    </source>
</evidence>
<name>A0ACA9N5V7_9GLOM</name>
<comment type="caution">
    <text evidence="1">The sequence shown here is derived from an EMBL/GenBank/DDBJ whole genome shotgun (WGS) entry which is preliminary data.</text>
</comment>
<evidence type="ECO:0000313" key="2">
    <source>
        <dbReference type="Proteomes" id="UP000789920"/>
    </source>
</evidence>
<accession>A0ACA9N5V7</accession>
<protein>
    <submittedName>
        <fullName evidence="1">32559_t:CDS:1</fullName>
    </submittedName>
</protein>
<gene>
    <name evidence="1" type="ORF">RPERSI_LOCUS6679</name>
</gene>
<sequence length="163" mass="18490">MKLSQIQVEKPVETVKNLQFPSSLCSNNTSILSSPCARLKFSSPSSNRKFEELVFVNLNADHFSMNMEIGSLESSKPVNSSINKKNSDKAKLILAMLMSGTHVRNDFDPSYMSQSIQKLLEKIEYVTLQVHNENLIVQIYDFTFNPIKVRQILIDVLIPVRPT</sequence>
<feature type="non-terminal residue" evidence="1">
    <location>
        <position position="163"/>
    </location>
</feature>
<proteinExistence type="predicted"/>
<organism evidence="1 2">
    <name type="scientific">Racocetra persica</name>
    <dbReference type="NCBI Taxonomy" id="160502"/>
    <lineage>
        <taxon>Eukaryota</taxon>
        <taxon>Fungi</taxon>
        <taxon>Fungi incertae sedis</taxon>
        <taxon>Mucoromycota</taxon>
        <taxon>Glomeromycotina</taxon>
        <taxon>Glomeromycetes</taxon>
        <taxon>Diversisporales</taxon>
        <taxon>Gigasporaceae</taxon>
        <taxon>Racocetra</taxon>
    </lineage>
</organism>